<evidence type="ECO:0000256" key="4">
    <source>
        <dbReference type="ARBA" id="ARBA00022989"/>
    </source>
</evidence>
<dbReference type="GO" id="GO:0033013">
    <property type="term" value="P:tetrapyrrole metabolic process"/>
    <property type="evidence" value="ECO:0007669"/>
    <property type="project" value="UniProtKB-ARBA"/>
</dbReference>
<accession>A0A1H0KXD5</accession>
<dbReference type="EMBL" id="LT629711">
    <property type="protein sequence ID" value="SDO60410.1"/>
    <property type="molecule type" value="Genomic_DNA"/>
</dbReference>
<evidence type="ECO:0000256" key="5">
    <source>
        <dbReference type="ARBA" id="ARBA00023136"/>
    </source>
</evidence>
<organism evidence="7 8">
    <name type="scientific">Pedococcus dokdonensis</name>
    <dbReference type="NCBI Taxonomy" id="443156"/>
    <lineage>
        <taxon>Bacteria</taxon>
        <taxon>Bacillati</taxon>
        <taxon>Actinomycetota</taxon>
        <taxon>Actinomycetes</taxon>
        <taxon>Micrococcales</taxon>
        <taxon>Intrasporangiaceae</taxon>
        <taxon>Pedococcus</taxon>
    </lineage>
</organism>
<reference evidence="8" key="1">
    <citation type="submission" date="2016-10" db="EMBL/GenBank/DDBJ databases">
        <authorList>
            <person name="Varghese N."/>
            <person name="Submissions S."/>
        </authorList>
    </citation>
    <scope>NUCLEOTIDE SEQUENCE [LARGE SCALE GENOMIC DNA]</scope>
    <source>
        <strain evidence="8">DSM 22329</strain>
    </source>
</reference>
<keyword evidence="5" id="KW-0472">Membrane</keyword>
<evidence type="ECO:0000256" key="3">
    <source>
        <dbReference type="ARBA" id="ARBA00022692"/>
    </source>
</evidence>
<evidence type="ECO:0000259" key="6">
    <source>
        <dbReference type="Pfam" id="PF13460"/>
    </source>
</evidence>
<sequence length="471" mass="49926">MTDTTAGPRTALVTGATGYIGGQLVPALLDAGWQVRVLTRKAAGLHGRPWQDDVEVVTGDATSPDDLGRALEGVEVAYYLLHSMDGQGSFVERDRTMAQGFAAAAADAGTGRLVYLSGLHPSGELSEHLASRVEVGEIFLAAPVPATVLQAGVVLGDGSASFDMLRHLTERLPAMVAPKWVDNRIQPIAVDDVVHYLVGAADLPRDSNRTFDIGGPEVLTYAEMMQRYARVAGLGRRLVVSVPVLTPRLAGLWVGLVTPISAGIARPLVGSLVHEAICHEDDVQTAIGEPPGGLRGFDEAVRSALRTVDPLLWRRTVRRTTATVATAAVVGSALTDPGSRWYAKLDKPAWQPPPAAFPVVWTGLYAEVALLTAAASSVLAERDRPDDARNLERALAVNMVLNAGWTGLFFRAHRPWVAAAECAALTASSVDLARRVAPAGRGKATGLLAYAGWCAFATALTTAIARRNPRH</sequence>
<dbReference type="SUPFAM" id="SSF51735">
    <property type="entry name" value="NAD(P)-binding Rossmann-fold domains"/>
    <property type="match status" value="1"/>
</dbReference>
<keyword evidence="8" id="KW-1185">Reference proteome</keyword>
<dbReference type="FunFam" id="1.20.1260.100:FF:000001">
    <property type="entry name" value="translocator protein 2"/>
    <property type="match status" value="1"/>
</dbReference>
<dbReference type="GO" id="GO:0016020">
    <property type="term" value="C:membrane"/>
    <property type="evidence" value="ECO:0007669"/>
    <property type="project" value="UniProtKB-SubCell"/>
</dbReference>
<keyword evidence="3" id="KW-0812">Transmembrane</keyword>
<evidence type="ECO:0000256" key="2">
    <source>
        <dbReference type="ARBA" id="ARBA00007524"/>
    </source>
</evidence>
<dbReference type="Gene3D" id="3.40.50.720">
    <property type="entry name" value="NAD(P)-binding Rossmann-like Domain"/>
    <property type="match status" value="1"/>
</dbReference>
<evidence type="ECO:0000313" key="7">
    <source>
        <dbReference type="EMBL" id="SDO60410.1"/>
    </source>
</evidence>
<proteinExistence type="inferred from homology"/>
<dbReference type="Proteomes" id="UP000199077">
    <property type="component" value="Chromosome I"/>
</dbReference>
<comment type="subcellular location">
    <subcellularLocation>
        <location evidence="1">Membrane</location>
        <topology evidence="1">Multi-pass membrane protein</topology>
    </subcellularLocation>
</comment>
<dbReference type="PANTHER" id="PTHR10057">
    <property type="entry name" value="PERIPHERAL-TYPE BENZODIAZEPINE RECEPTOR"/>
    <property type="match status" value="1"/>
</dbReference>
<keyword evidence="7" id="KW-0675">Receptor</keyword>
<dbReference type="InterPro" id="IPR016040">
    <property type="entry name" value="NAD(P)-bd_dom"/>
</dbReference>
<dbReference type="PANTHER" id="PTHR10057:SF0">
    <property type="entry name" value="TRANSLOCATOR PROTEIN"/>
    <property type="match status" value="1"/>
</dbReference>
<name>A0A1H0KXD5_9MICO</name>
<dbReference type="CDD" id="cd15904">
    <property type="entry name" value="TSPO_MBR"/>
    <property type="match status" value="1"/>
</dbReference>
<comment type="similarity">
    <text evidence="2">Belongs to the TspO/BZRP family.</text>
</comment>
<dbReference type="AlphaFoldDB" id="A0A1H0KXD5"/>
<dbReference type="Gene3D" id="1.20.1260.100">
    <property type="entry name" value="TspO/MBR protein"/>
    <property type="match status" value="1"/>
</dbReference>
<protein>
    <submittedName>
        <fullName evidence="7">Tryptophan-rich sensory protein (Benzodiazepine receptor homolog)</fullName>
    </submittedName>
</protein>
<dbReference type="STRING" id="443156.SAMN04489867_0131"/>
<dbReference type="OrthoDB" id="9774199at2"/>
<dbReference type="RefSeq" id="WP_091780144.1">
    <property type="nucleotide sequence ID" value="NZ_LT629711.1"/>
</dbReference>
<dbReference type="InterPro" id="IPR004307">
    <property type="entry name" value="TspO_MBR"/>
</dbReference>
<keyword evidence="4" id="KW-1133">Transmembrane helix</keyword>
<dbReference type="InterPro" id="IPR036291">
    <property type="entry name" value="NAD(P)-bd_dom_sf"/>
</dbReference>
<evidence type="ECO:0000256" key="1">
    <source>
        <dbReference type="ARBA" id="ARBA00004141"/>
    </source>
</evidence>
<dbReference type="Pfam" id="PF03073">
    <property type="entry name" value="TspO_MBR"/>
    <property type="match status" value="1"/>
</dbReference>
<evidence type="ECO:0000313" key="8">
    <source>
        <dbReference type="Proteomes" id="UP000199077"/>
    </source>
</evidence>
<dbReference type="InterPro" id="IPR038330">
    <property type="entry name" value="TspO/MBR-related_sf"/>
</dbReference>
<feature type="domain" description="NAD(P)-binding" evidence="6">
    <location>
        <begin position="15"/>
        <end position="124"/>
    </location>
</feature>
<dbReference type="Pfam" id="PF13460">
    <property type="entry name" value="NAD_binding_10"/>
    <property type="match status" value="1"/>
</dbReference>
<gene>
    <name evidence="7" type="ORF">SAMN04489867_0131</name>
</gene>